<dbReference type="PROSITE" id="PS50181">
    <property type="entry name" value="FBOX"/>
    <property type="match status" value="1"/>
</dbReference>
<dbReference type="VEuPathDB" id="FungiDB:ATCC64974_16420"/>
<dbReference type="Proteomes" id="UP000197666">
    <property type="component" value="Unassembled WGS sequence"/>
</dbReference>
<dbReference type="CDD" id="cd09917">
    <property type="entry name" value="F-box_SF"/>
    <property type="match status" value="1"/>
</dbReference>
<gene>
    <name evidence="1" type="ORF">CAN33_0048605</name>
</gene>
<dbReference type="VEuPathDB" id="FungiDB:An01g08650"/>
<evidence type="ECO:0000313" key="1">
    <source>
        <dbReference type="EMBL" id="TPR11416.1"/>
    </source>
</evidence>
<dbReference type="VEuPathDB" id="FungiDB:M747DRAFT_316913"/>
<dbReference type="EMBL" id="NKJJ02000004">
    <property type="protein sequence ID" value="TPR11416.1"/>
    <property type="molecule type" value="Genomic_DNA"/>
</dbReference>
<sequence length="535" mass="62422">MVPKSAGNTGATLTTLPIKLIVSIVSYLPNRDIKSLRLTSQLLHKLAQLRIERVFLSADQRNLEVFRAVADHEVYRQHIQEIIWDDTRLLPPPQFSVLDYGRNPEERVPYAGAELWYLNACQENIEDLRRYQRDYTGLADCIERAEQDVASTLWLKESFDLYEELSRKEEKNIRTNADKEAFEYGLKQFPALKRVTITPVTHARVFYPLYQTPMIRTFPPGFNYPVPRGWPTHKENHPALSLWTDLHEHWKDRWRGFRAALHLLARDREHHNVSELIFDVNQLDTGMNCTIFEQPCEELLNLFLILNQPGFKRLDLALSYPNQKERGWPVFRNGNLRDVLRNAADLEHFSFKASMYTLQESSSSNRCFPNIPLDTIFLVAKWQKVRHFGLSGLSVGTTDTVRLLDRLPLTARSVELSFLGFSEPDMDNWSILIEGIRDRTRWRYRSTSRRPKLIVGVDVTRNRQPGLGIWIEKEIHEFLYGNGLNPFDENGCVKPGVGFERDSFNPTYDRPHVHPEWLDWLDSMVNYGFQHVCKV</sequence>
<proteinExistence type="predicted"/>
<comment type="caution">
    <text evidence="1">The sequence shown here is derived from an EMBL/GenBank/DDBJ whole genome shotgun (WGS) entry which is preliminary data.</text>
</comment>
<dbReference type="SUPFAM" id="SSF81383">
    <property type="entry name" value="F-box domain"/>
    <property type="match status" value="1"/>
</dbReference>
<dbReference type="AlphaFoldDB" id="A0A254TXD3"/>
<dbReference type="VEuPathDB" id="FungiDB:ASPNIDRAFT2_1156650"/>
<name>A0A254TXD3_ASPNG</name>
<organism evidence="1 2">
    <name type="scientific">Aspergillus niger</name>
    <dbReference type="NCBI Taxonomy" id="5061"/>
    <lineage>
        <taxon>Eukaryota</taxon>
        <taxon>Fungi</taxon>
        <taxon>Dikarya</taxon>
        <taxon>Ascomycota</taxon>
        <taxon>Pezizomycotina</taxon>
        <taxon>Eurotiomycetes</taxon>
        <taxon>Eurotiomycetidae</taxon>
        <taxon>Eurotiales</taxon>
        <taxon>Aspergillaceae</taxon>
        <taxon>Aspergillus</taxon>
        <taxon>Aspergillus subgen. Circumdati</taxon>
    </lineage>
</organism>
<dbReference type="InterPro" id="IPR036047">
    <property type="entry name" value="F-box-like_dom_sf"/>
</dbReference>
<dbReference type="InterPro" id="IPR001810">
    <property type="entry name" value="F-box_dom"/>
</dbReference>
<dbReference type="eggNOG" id="ENOG502SJQV">
    <property type="taxonomic scope" value="Eukaryota"/>
</dbReference>
<evidence type="ECO:0000313" key="2">
    <source>
        <dbReference type="Proteomes" id="UP000197666"/>
    </source>
</evidence>
<protein>
    <submittedName>
        <fullName evidence="1">Thioesterase-like family protein</fullName>
    </submittedName>
</protein>
<reference evidence="2" key="1">
    <citation type="submission" date="2018-10" db="EMBL/GenBank/DDBJ databases">
        <title>FDA dAtabase for Regulatory Grade micrObial Sequences (FDA-ARGOS): Supporting development and validation of Infectious Disease Dx tests.</title>
        <authorList>
            <person name="Kerrigan L."/>
            <person name="Tallon L."/>
            <person name="Sadzewicz L."/>
            <person name="Sengamalay N."/>
            <person name="Ott S."/>
            <person name="Godinez A."/>
            <person name="Nagaraj S."/>
            <person name="Vavikolanu K."/>
            <person name="Nadendla S."/>
            <person name="George J."/>
            <person name="Sichtig H."/>
        </authorList>
    </citation>
    <scope>NUCLEOTIDE SEQUENCE [LARGE SCALE GENOMIC DNA]</scope>
    <source>
        <strain evidence="2">FDAARGOS_311</strain>
    </source>
</reference>
<accession>A0A254TXD3</accession>